<dbReference type="GO" id="GO:1990961">
    <property type="term" value="P:xenobiotic detoxification by transmembrane export across the plasma membrane"/>
    <property type="evidence" value="ECO:0007669"/>
    <property type="project" value="InterPro"/>
</dbReference>
<name>A0AAV6N0Z3_9ROSI</name>
<accession>A0AAV6N0Z3</accession>
<evidence type="ECO:0000256" key="5">
    <source>
        <dbReference type="ARBA" id="ARBA00023136"/>
    </source>
</evidence>
<keyword evidence="4 6" id="KW-1133">Transmembrane helix</keyword>
<dbReference type="NCBIfam" id="TIGR00797">
    <property type="entry name" value="matE"/>
    <property type="match status" value="1"/>
</dbReference>
<feature type="transmembrane region" description="Helical" evidence="6">
    <location>
        <begin position="161"/>
        <end position="184"/>
    </location>
</feature>
<evidence type="ECO:0000256" key="4">
    <source>
        <dbReference type="ARBA" id="ARBA00022989"/>
    </source>
</evidence>
<dbReference type="GO" id="GO:0042910">
    <property type="term" value="F:xenobiotic transmembrane transporter activity"/>
    <property type="evidence" value="ECO:0007669"/>
    <property type="project" value="InterPro"/>
</dbReference>
<comment type="subcellular location">
    <subcellularLocation>
        <location evidence="1">Membrane</location>
        <topology evidence="1">Multi-pass membrane protein</topology>
    </subcellularLocation>
</comment>
<feature type="transmembrane region" description="Helical" evidence="6">
    <location>
        <begin position="47"/>
        <end position="69"/>
    </location>
</feature>
<dbReference type="Pfam" id="PF01554">
    <property type="entry name" value="MatE"/>
    <property type="match status" value="2"/>
</dbReference>
<keyword evidence="5 6" id="KW-0472">Membrane</keyword>
<dbReference type="EMBL" id="JAGKQH010000010">
    <property type="protein sequence ID" value="KAG6589623.1"/>
    <property type="molecule type" value="Genomic_DNA"/>
</dbReference>
<feature type="transmembrane region" description="Helical" evidence="6">
    <location>
        <begin position="234"/>
        <end position="254"/>
    </location>
</feature>
<feature type="transmembrane region" description="Helical" evidence="6">
    <location>
        <begin position="132"/>
        <end position="149"/>
    </location>
</feature>
<evidence type="ECO:0000313" key="7">
    <source>
        <dbReference type="EMBL" id="KAG6589623.1"/>
    </source>
</evidence>
<feature type="transmembrane region" description="Helical" evidence="6">
    <location>
        <begin position="17"/>
        <end position="41"/>
    </location>
</feature>
<dbReference type="CDD" id="cd13132">
    <property type="entry name" value="MATE_eukaryotic"/>
    <property type="match status" value="1"/>
</dbReference>
<evidence type="ECO:0000256" key="1">
    <source>
        <dbReference type="ARBA" id="ARBA00004141"/>
    </source>
</evidence>
<evidence type="ECO:0000313" key="8">
    <source>
        <dbReference type="Proteomes" id="UP000685013"/>
    </source>
</evidence>
<feature type="transmembrane region" description="Helical" evidence="6">
    <location>
        <begin position="274"/>
        <end position="296"/>
    </location>
</feature>
<keyword evidence="8" id="KW-1185">Reference proteome</keyword>
<reference evidence="7 8" key="1">
    <citation type="journal article" date="2021" name="Hortic Res">
        <title>The domestication of Cucurbita argyrosperma as revealed by the genome of its wild relative.</title>
        <authorList>
            <person name="Barrera-Redondo J."/>
            <person name="Sanchez-de la Vega G."/>
            <person name="Aguirre-Liguori J.A."/>
            <person name="Castellanos-Morales G."/>
            <person name="Gutierrez-Guerrero Y.T."/>
            <person name="Aguirre-Dugua X."/>
            <person name="Aguirre-Planter E."/>
            <person name="Tenaillon M.I."/>
            <person name="Lira-Saade R."/>
            <person name="Eguiarte L.E."/>
        </authorList>
    </citation>
    <scope>NUCLEOTIDE SEQUENCE [LARGE SCALE GENOMIC DNA]</scope>
    <source>
        <strain evidence="7">JBR-2021</strain>
    </source>
</reference>
<evidence type="ECO:0000256" key="3">
    <source>
        <dbReference type="ARBA" id="ARBA00022692"/>
    </source>
</evidence>
<proteinExistence type="inferred from homology"/>
<feature type="non-terminal residue" evidence="7">
    <location>
        <position position="1"/>
    </location>
</feature>
<comment type="similarity">
    <text evidence="2 6">Belongs to the multi antimicrobial extrusion (MATE) (TC 2.A.66.1) family.</text>
</comment>
<dbReference type="GO" id="GO:0015297">
    <property type="term" value="F:antiporter activity"/>
    <property type="evidence" value="ECO:0007669"/>
    <property type="project" value="InterPro"/>
</dbReference>
<dbReference type="GO" id="GO:0016020">
    <property type="term" value="C:membrane"/>
    <property type="evidence" value="ECO:0007669"/>
    <property type="project" value="UniProtKB-SubCell"/>
</dbReference>
<feature type="transmembrane region" description="Helical" evidence="6">
    <location>
        <begin position="390"/>
        <end position="411"/>
    </location>
</feature>
<gene>
    <name evidence="7" type="primary">DTX16</name>
    <name evidence="7" type="ORF">SDJN03_15046</name>
</gene>
<keyword evidence="3 6" id="KW-0812">Transmembrane</keyword>
<dbReference type="InterPro" id="IPR045069">
    <property type="entry name" value="MATE_euk"/>
</dbReference>
<dbReference type="PANTHER" id="PTHR11206">
    <property type="entry name" value="MULTIDRUG RESISTANCE PROTEIN"/>
    <property type="match status" value="1"/>
</dbReference>
<sequence length="469" mass="51054">MMDIQGGEVLIEVKRQLLLAGPLFSIGLLQYSLQIISLMFVGHLGELALAAASMATSFVSVTGFSLLMGMASALDTLCGQSFGAKRYHMLGLHTQCAMFVLLVVSIFLVIITSNTKMILIALHQDQDISKGAGLYARYMIPSVVAYGQLQCLVKFLQTQNIVFPMVLSSGIAALIHILLCWILVFEFELRIRGTALANSISYWINVCLIALYVKISSCCSETWTGFTVDALHNVLDFLRISVPSALMLCLKVWTFEMMVILSGLLPNPKLETSVLSICLNIFGLFWMISFGLSAAVSIRVSNELGAGRPRAARMAAYVALVMVVVEGALVGVLMVLLRDVWGRVYSEEEEVVRYLAAMMPTVAVSSFFDGVQSVLSGIARGCGWQKMGAYINLASFYLVGIPCSITLAFVLDMKGKGLWLGVVSAFLVQVVFFIGITVRTNWNKQAEEASNRGPGLHGPSVCGARLEHP</sequence>
<feature type="transmembrane region" description="Helical" evidence="6">
    <location>
        <begin position="90"/>
        <end position="112"/>
    </location>
</feature>
<feature type="transmembrane region" description="Helical" evidence="6">
    <location>
        <begin position="317"/>
        <end position="337"/>
    </location>
</feature>
<comment type="caution">
    <text evidence="7">The sequence shown here is derived from an EMBL/GenBank/DDBJ whole genome shotgun (WGS) entry which is preliminary data.</text>
</comment>
<protein>
    <recommendedName>
        <fullName evidence="6">Protein DETOXIFICATION</fullName>
    </recommendedName>
    <alternativeName>
        <fullName evidence="6">Multidrug and toxic compound extrusion protein</fullName>
    </alternativeName>
</protein>
<evidence type="ECO:0000256" key="6">
    <source>
        <dbReference type="RuleBase" id="RU004914"/>
    </source>
</evidence>
<dbReference type="AlphaFoldDB" id="A0AAV6N0Z3"/>
<organism evidence="7 8">
    <name type="scientific">Cucurbita argyrosperma subsp. sororia</name>
    <dbReference type="NCBI Taxonomy" id="37648"/>
    <lineage>
        <taxon>Eukaryota</taxon>
        <taxon>Viridiplantae</taxon>
        <taxon>Streptophyta</taxon>
        <taxon>Embryophyta</taxon>
        <taxon>Tracheophyta</taxon>
        <taxon>Spermatophyta</taxon>
        <taxon>Magnoliopsida</taxon>
        <taxon>eudicotyledons</taxon>
        <taxon>Gunneridae</taxon>
        <taxon>Pentapetalae</taxon>
        <taxon>rosids</taxon>
        <taxon>fabids</taxon>
        <taxon>Cucurbitales</taxon>
        <taxon>Cucurbitaceae</taxon>
        <taxon>Cucurbiteae</taxon>
        <taxon>Cucurbita</taxon>
    </lineage>
</organism>
<evidence type="ECO:0000256" key="2">
    <source>
        <dbReference type="ARBA" id="ARBA00010199"/>
    </source>
</evidence>
<feature type="transmembrane region" description="Helical" evidence="6">
    <location>
        <begin position="417"/>
        <end position="438"/>
    </location>
</feature>
<dbReference type="Proteomes" id="UP000685013">
    <property type="component" value="Chromosome 10"/>
</dbReference>
<dbReference type="InterPro" id="IPR002528">
    <property type="entry name" value="MATE_fam"/>
</dbReference>